<name>A0A512AHH5_9SPHN</name>
<dbReference type="CDD" id="cd16320">
    <property type="entry name" value="MraZ_N"/>
    <property type="match status" value="1"/>
</dbReference>
<evidence type="ECO:0000313" key="2">
    <source>
        <dbReference type="Proteomes" id="UP000321464"/>
    </source>
</evidence>
<gene>
    <name evidence="1" type="ORF">NSE01_09740</name>
</gene>
<accession>A0A512AHH5</accession>
<comment type="caution">
    <text evidence="1">The sequence shown here is derived from an EMBL/GenBank/DDBJ whole genome shotgun (WGS) entry which is preliminary data.</text>
</comment>
<evidence type="ECO:0008006" key="3">
    <source>
        <dbReference type="Google" id="ProtNLM"/>
    </source>
</evidence>
<evidence type="ECO:0000313" key="1">
    <source>
        <dbReference type="EMBL" id="GEN99141.1"/>
    </source>
</evidence>
<organism evidence="1 2">
    <name type="scientific">Novosphingobium sediminis</name>
    <dbReference type="NCBI Taxonomy" id="707214"/>
    <lineage>
        <taxon>Bacteria</taxon>
        <taxon>Pseudomonadati</taxon>
        <taxon>Pseudomonadota</taxon>
        <taxon>Alphaproteobacteria</taxon>
        <taxon>Sphingomonadales</taxon>
        <taxon>Sphingomonadaceae</taxon>
        <taxon>Novosphingobium</taxon>
    </lineage>
</organism>
<dbReference type="InterPro" id="IPR038619">
    <property type="entry name" value="MraZ_sf"/>
</dbReference>
<dbReference type="AlphaFoldDB" id="A0A512AHH5"/>
<dbReference type="EMBL" id="BJYR01000007">
    <property type="protein sequence ID" value="GEN99141.1"/>
    <property type="molecule type" value="Genomic_DNA"/>
</dbReference>
<dbReference type="Proteomes" id="UP000321464">
    <property type="component" value="Unassembled WGS sequence"/>
</dbReference>
<keyword evidence="2" id="KW-1185">Reference proteome</keyword>
<sequence length="182" mass="20209">MCGRVGRLSSDAGKRHVAGAQSHYWGQGFSPRGEKNRFVLPSDFRQTVREASKGSRTLCLDKHHKHPCLVGFGESRADSFAEMLAHEERVAIERGEPFDMDLRAAQIGGFARISFDDSGRFVLPEYLGEQAQVGDALYFHGGMHQITIWAPDALFAMGSEWDSVKSACRARMAEFTAKASRK</sequence>
<dbReference type="InterPro" id="IPR037914">
    <property type="entry name" value="SpoVT-AbrB_sf"/>
</dbReference>
<dbReference type="InterPro" id="IPR035642">
    <property type="entry name" value="MraZ_N"/>
</dbReference>
<protein>
    <recommendedName>
        <fullName evidence="3">SpoVT-AbrB domain-containing protein</fullName>
    </recommendedName>
</protein>
<proteinExistence type="predicted"/>
<dbReference type="SUPFAM" id="SSF89447">
    <property type="entry name" value="AbrB/MazE/MraZ-like"/>
    <property type="match status" value="1"/>
</dbReference>
<dbReference type="Gene3D" id="3.40.1550.20">
    <property type="entry name" value="Transcriptional regulator MraZ domain"/>
    <property type="match status" value="1"/>
</dbReference>
<reference evidence="1 2" key="1">
    <citation type="submission" date="2019-07" db="EMBL/GenBank/DDBJ databases">
        <title>Whole genome shotgun sequence of Novosphingobium sediminis NBRC 106119.</title>
        <authorList>
            <person name="Hosoyama A."/>
            <person name="Uohara A."/>
            <person name="Ohji S."/>
            <person name="Ichikawa N."/>
        </authorList>
    </citation>
    <scope>NUCLEOTIDE SEQUENCE [LARGE SCALE GENOMIC DNA]</scope>
    <source>
        <strain evidence="1 2">NBRC 106119</strain>
    </source>
</reference>
<dbReference type="InterPro" id="IPR035644">
    <property type="entry name" value="MraZ_C"/>
</dbReference>
<dbReference type="CDD" id="cd16321">
    <property type="entry name" value="MraZ_C"/>
    <property type="match status" value="1"/>
</dbReference>